<dbReference type="SUPFAM" id="SSF51735">
    <property type="entry name" value="NAD(P)-binding Rossmann-fold domains"/>
    <property type="match status" value="1"/>
</dbReference>
<dbReference type="InterPro" id="IPR001509">
    <property type="entry name" value="Epimerase_deHydtase"/>
</dbReference>
<keyword evidence="2" id="KW-0119">Carbohydrate metabolism</keyword>
<name>A0ABQ4PTA3_9PROT</name>
<reference evidence="4" key="2">
    <citation type="journal article" date="2023" name="ISME Commun">
        <title>Characterization of a bloom-associated alphaproteobacterial lineage, 'Candidatus Phycosocius': insights into freshwater algal-bacterial interactions.</title>
        <authorList>
            <person name="Tanabe Y."/>
            <person name="Yamaguchi H."/>
            <person name="Yoshida M."/>
            <person name="Kai A."/>
            <person name="Okazaki Y."/>
        </authorList>
    </citation>
    <scope>NUCLEOTIDE SEQUENCE</scope>
    <source>
        <strain evidence="4">BOTRYCO-1</strain>
    </source>
</reference>
<accession>A0ABQ4PTA3</accession>
<evidence type="ECO:0000259" key="3">
    <source>
        <dbReference type="Pfam" id="PF01370"/>
    </source>
</evidence>
<evidence type="ECO:0000313" key="5">
    <source>
        <dbReference type="Proteomes" id="UP001161064"/>
    </source>
</evidence>
<keyword evidence="1" id="KW-0521">NADP</keyword>
<dbReference type="EMBL" id="BPFZ01000002">
    <property type="protein sequence ID" value="GIU66209.1"/>
    <property type="molecule type" value="Genomic_DNA"/>
</dbReference>
<feature type="domain" description="NAD-dependent epimerase/dehydratase" evidence="3">
    <location>
        <begin position="11"/>
        <end position="251"/>
    </location>
</feature>
<evidence type="ECO:0000256" key="2">
    <source>
        <dbReference type="ARBA" id="ARBA00023277"/>
    </source>
</evidence>
<keyword evidence="5" id="KW-1185">Reference proteome</keyword>
<protein>
    <submittedName>
        <fullName evidence="4">ADP-L-glycero-D-manno-heptose-6-epimerase</fullName>
    </submittedName>
</protein>
<dbReference type="Gene3D" id="3.40.50.720">
    <property type="entry name" value="NAD(P)-binding Rossmann-like Domain"/>
    <property type="match status" value="1"/>
</dbReference>
<dbReference type="PANTHER" id="PTHR43103">
    <property type="entry name" value="NUCLEOSIDE-DIPHOSPHATE-SUGAR EPIMERASE"/>
    <property type="match status" value="1"/>
</dbReference>
<reference evidence="4" key="1">
    <citation type="submission" date="2021-05" db="EMBL/GenBank/DDBJ databases">
        <authorList>
            <person name="Tanabe Y."/>
        </authorList>
    </citation>
    <scope>NUCLEOTIDE SEQUENCE</scope>
    <source>
        <strain evidence="4">BOTRYCO-1</strain>
    </source>
</reference>
<dbReference type="Gene3D" id="3.90.25.10">
    <property type="entry name" value="UDP-galactose 4-epimerase, domain 1"/>
    <property type="match status" value="1"/>
</dbReference>
<evidence type="ECO:0000256" key="1">
    <source>
        <dbReference type="ARBA" id="ARBA00022857"/>
    </source>
</evidence>
<dbReference type="PANTHER" id="PTHR43103:SF3">
    <property type="entry name" value="ADP-L-GLYCERO-D-MANNO-HEPTOSE-6-EPIMERASE"/>
    <property type="match status" value="1"/>
</dbReference>
<sequence>MFMPLQGRKFVIVGGAGLIGSAVARQLAEDGSADVIICDTIGPVCAEKWTCLPANLYDIWTPQDLLPHLERAWRDVGAIMLFADAGHRQGDGDALFETAYHLPRRLWDFAAAKQRPICWASTSQVYGDRQSDGRADPHVIATFKPTTPFGRAKQAFDLFAARQGYSPNAPPISTGFRLSSVYGAGEDHKGDWASLPTRALNAARNANKLGIWDLSSLSDVAGARDWVHVEDAASAIVQVTLQGHGGFFDIGSGTLYAPSQLLCSVEAMTGKPVHIDPIAPPRASQVSPLPAADLSHLEACGIKVAFCELAAGLNRQP</sequence>
<dbReference type="Proteomes" id="UP001161064">
    <property type="component" value="Unassembled WGS sequence"/>
</dbReference>
<evidence type="ECO:0000313" key="4">
    <source>
        <dbReference type="EMBL" id="GIU66209.1"/>
    </source>
</evidence>
<comment type="caution">
    <text evidence="4">The sequence shown here is derived from an EMBL/GenBank/DDBJ whole genome shotgun (WGS) entry which is preliminary data.</text>
</comment>
<organism evidence="4 5">
    <name type="scientific">Candidatus Phycosocius spiralis</name>
    <dbReference type="NCBI Taxonomy" id="2815099"/>
    <lineage>
        <taxon>Bacteria</taxon>
        <taxon>Pseudomonadati</taxon>
        <taxon>Pseudomonadota</taxon>
        <taxon>Alphaproteobacteria</taxon>
        <taxon>Caulobacterales</taxon>
        <taxon>Caulobacterales incertae sedis</taxon>
        <taxon>Candidatus Phycosocius</taxon>
    </lineage>
</organism>
<dbReference type="Pfam" id="PF01370">
    <property type="entry name" value="Epimerase"/>
    <property type="match status" value="1"/>
</dbReference>
<gene>
    <name evidence="4" type="primary">hldD</name>
    <name evidence="4" type="ORF">PsB1_0363</name>
</gene>
<proteinExistence type="predicted"/>
<dbReference type="InterPro" id="IPR036291">
    <property type="entry name" value="NAD(P)-bd_dom_sf"/>
</dbReference>